<feature type="domain" description="HTH araC/xylS-type" evidence="4">
    <location>
        <begin position="186"/>
        <end position="284"/>
    </location>
</feature>
<keyword evidence="3" id="KW-0804">Transcription</keyword>
<evidence type="ECO:0000313" key="6">
    <source>
        <dbReference type="Proteomes" id="UP000432350"/>
    </source>
</evidence>
<dbReference type="GO" id="GO:0043565">
    <property type="term" value="F:sequence-specific DNA binding"/>
    <property type="evidence" value="ECO:0007669"/>
    <property type="project" value="InterPro"/>
</dbReference>
<evidence type="ECO:0000256" key="3">
    <source>
        <dbReference type="ARBA" id="ARBA00023163"/>
    </source>
</evidence>
<dbReference type="Pfam" id="PF02311">
    <property type="entry name" value="AraC_binding"/>
    <property type="match status" value="1"/>
</dbReference>
<dbReference type="InterPro" id="IPR037923">
    <property type="entry name" value="HTH-like"/>
</dbReference>
<evidence type="ECO:0000259" key="4">
    <source>
        <dbReference type="PROSITE" id="PS01124"/>
    </source>
</evidence>
<dbReference type="GO" id="GO:0003700">
    <property type="term" value="F:DNA-binding transcription factor activity"/>
    <property type="evidence" value="ECO:0007669"/>
    <property type="project" value="InterPro"/>
</dbReference>
<dbReference type="EMBL" id="CABWMV010000025">
    <property type="protein sequence ID" value="VXD04156.1"/>
    <property type="molecule type" value="Genomic_DNA"/>
</dbReference>
<evidence type="ECO:0000256" key="2">
    <source>
        <dbReference type="ARBA" id="ARBA00023125"/>
    </source>
</evidence>
<dbReference type="InterPro" id="IPR018060">
    <property type="entry name" value="HTH_AraC"/>
</dbReference>
<evidence type="ECO:0000256" key="1">
    <source>
        <dbReference type="ARBA" id="ARBA00023015"/>
    </source>
</evidence>
<dbReference type="InterPro" id="IPR009057">
    <property type="entry name" value="Homeodomain-like_sf"/>
</dbReference>
<dbReference type="Pfam" id="PF12833">
    <property type="entry name" value="HTH_18"/>
    <property type="match status" value="1"/>
</dbReference>
<dbReference type="InterPro" id="IPR014710">
    <property type="entry name" value="RmlC-like_jellyroll"/>
</dbReference>
<organism evidence="5 6">
    <name type="scientific">Sphingobacterium multivorum</name>
    <dbReference type="NCBI Taxonomy" id="28454"/>
    <lineage>
        <taxon>Bacteria</taxon>
        <taxon>Pseudomonadati</taxon>
        <taxon>Bacteroidota</taxon>
        <taxon>Sphingobacteriia</taxon>
        <taxon>Sphingobacteriales</taxon>
        <taxon>Sphingobacteriaceae</taxon>
        <taxon>Sphingobacterium</taxon>
    </lineage>
</organism>
<sequence length="290" mass="33669">MVKINQSTFFNFAKKCMQNDMVKCGLTEVEPGCYTDRSEKKSFVWYERNYQHDNYEHSHSHYQLTYVEDGYQYFHIENSIYLVPQNSLIWIPSGEKHCISSDSKTVNLMVLFFNDLQAEEFHKEVHVFSCPVVLREMLIYAKKWNRLNGIDKEELSFLNTIINSLPSFCNESTSLQIPVPTDKRLSKVCNEINVNYASGVDLMELASVASLSVRQMQRIFKQETGLTILKFQQLLRIVKSIELLDSGQFTQTQIATMVGYKSLHAFTSSFKLLMKKRPAVNKHKTNLDIE</sequence>
<dbReference type="PANTHER" id="PTHR11019:SF159">
    <property type="entry name" value="TRANSCRIPTIONAL REGULATOR-RELATED"/>
    <property type="match status" value="1"/>
</dbReference>
<dbReference type="Gene3D" id="1.10.10.60">
    <property type="entry name" value="Homeodomain-like"/>
    <property type="match status" value="1"/>
</dbReference>
<dbReference type="SMART" id="SM00342">
    <property type="entry name" value="HTH_ARAC"/>
    <property type="match status" value="1"/>
</dbReference>
<accession>A0A654DFU9</accession>
<dbReference type="PROSITE" id="PS01124">
    <property type="entry name" value="HTH_ARAC_FAMILY_2"/>
    <property type="match status" value="1"/>
</dbReference>
<keyword evidence="1" id="KW-0805">Transcription regulation</keyword>
<dbReference type="SUPFAM" id="SSF46689">
    <property type="entry name" value="Homeodomain-like"/>
    <property type="match status" value="2"/>
</dbReference>
<reference evidence="5 6" key="1">
    <citation type="submission" date="2019-10" db="EMBL/GenBank/DDBJ databases">
        <authorList>
            <person name="Karimi E."/>
        </authorList>
    </citation>
    <scope>NUCLEOTIDE SEQUENCE [LARGE SCALE GENOMIC DNA]</scope>
    <source>
        <strain evidence="5">Sphingobacterium sp. 8BC</strain>
    </source>
</reference>
<dbReference type="AlphaFoldDB" id="A0A654DFU9"/>
<dbReference type="Proteomes" id="UP000432350">
    <property type="component" value="Unassembled WGS sequence"/>
</dbReference>
<evidence type="ECO:0000313" key="5">
    <source>
        <dbReference type="EMBL" id="VXD04156.1"/>
    </source>
</evidence>
<dbReference type="SUPFAM" id="SSF51215">
    <property type="entry name" value="Regulatory protein AraC"/>
    <property type="match status" value="1"/>
</dbReference>
<proteinExistence type="predicted"/>
<dbReference type="Gene3D" id="2.60.120.10">
    <property type="entry name" value="Jelly Rolls"/>
    <property type="match status" value="1"/>
</dbReference>
<dbReference type="InterPro" id="IPR003313">
    <property type="entry name" value="AraC-bd"/>
</dbReference>
<gene>
    <name evidence="5" type="ORF">SPHINGO8BC_60160</name>
</gene>
<protein>
    <submittedName>
        <fullName evidence="5">DNA-binding transcriptional regulator AraC</fullName>
    </submittedName>
</protein>
<dbReference type="PANTHER" id="PTHR11019">
    <property type="entry name" value="HTH-TYPE TRANSCRIPTIONAL REGULATOR NIMR"/>
    <property type="match status" value="1"/>
</dbReference>
<keyword evidence="2 5" id="KW-0238">DNA-binding</keyword>
<name>A0A654DFU9_SPHMU</name>